<feature type="signal peptide" evidence="1">
    <location>
        <begin position="1"/>
        <end position="25"/>
    </location>
</feature>
<evidence type="ECO:0000313" key="3">
    <source>
        <dbReference type="Proteomes" id="UP000003178"/>
    </source>
</evidence>
<reference evidence="2 3" key="2">
    <citation type="submission" date="2008-10" db="EMBL/GenBank/DDBJ databases">
        <title>Draft genome sequence of Clostridium hiranonis (DSM 13275).</title>
        <authorList>
            <person name="Sudarsanam P."/>
            <person name="Ley R."/>
            <person name="Guruge J."/>
            <person name="Turnbaugh P.J."/>
            <person name="Mahowald M."/>
            <person name="Liep D."/>
            <person name="Gordon J."/>
        </authorList>
    </citation>
    <scope>NUCLEOTIDE SEQUENCE [LARGE SCALE GENOMIC DNA]</scope>
    <source>
        <strain evidence="2 3">DSM 13275</strain>
    </source>
</reference>
<accession>B6G0P4</accession>
<evidence type="ECO:0000313" key="2">
    <source>
        <dbReference type="EMBL" id="EEA84620.1"/>
    </source>
</evidence>
<dbReference type="eggNOG" id="COG4932">
    <property type="taxonomic scope" value="Bacteria"/>
</dbReference>
<dbReference type="RefSeq" id="WP_006440560.1">
    <property type="nucleotide sequence ID" value="NZ_DS995358.1"/>
</dbReference>
<dbReference type="OrthoDB" id="1655780at2"/>
<comment type="caution">
    <text evidence="2">The sequence shown here is derived from an EMBL/GenBank/DDBJ whole genome shotgun (WGS) entry which is preliminary data.</text>
</comment>
<name>B6G0P4_PEPHT</name>
<evidence type="ECO:0000256" key="1">
    <source>
        <dbReference type="SAM" id="SignalP"/>
    </source>
</evidence>
<gene>
    <name evidence="2" type="ORF">CLOHIR_01700</name>
</gene>
<reference evidence="2 3" key="1">
    <citation type="submission" date="2008-09" db="EMBL/GenBank/DDBJ databases">
        <authorList>
            <person name="Fulton L."/>
            <person name="Clifton S."/>
            <person name="Fulton B."/>
            <person name="Xu J."/>
            <person name="Minx P."/>
            <person name="Pepin K.H."/>
            <person name="Johnson M."/>
            <person name="Thiruvilangam P."/>
            <person name="Bhonagiri V."/>
            <person name="Nash W.E."/>
            <person name="Mardis E.R."/>
            <person name="Wilson R.K."/>
        </authorList>
    </citation>
    <scope>NUCLEOTIDE SEQUENCE [LARGE SCALE GENOMIC DNA]</scope>
    <source>
        <strain evidence="2 3">DSM 13275</strain>
    </source>
</reference>
<organism evidence="2 3">
    <name type="scientific">Peptacetobacter hiranonis (strain DSM 13275 / JCM 10541 / KCTC 15199 / TO-931)</name>
    <name type="common">Clostridium hiranonis</name>
    <dbReference type="NCBI Taxonomy" id="500633"/>
    <lineage>
        <taxon>Bacteria</taxon>
        <taxon>Bacillati</taxon>
        <taxon>Bacillota</taxon>
        <taxon>Clostridia</taxon>
        <taxon>Peptostreptococcales</taxon>
        <taxon>Peptostreptococcaceae</taxon>
        <taxon>Peptacetobacter</taxon>
    </lineage>
</organism>
<keyword evidence="3" id="KW-1185">Reference proteome</keyword>
<dbReference type="AlphaFoldDB" id="B6G0P4"/>
<keyword evidence="1" id="KW-0732">Signal</keyword>
<sequence>MRKKIIAIFMALAMFFINIPIQIFAAEVNDNKKAEVTISNISINRPDENNDTVYQGEATLINFNFSINPNGVTLDDNDEIIVKTNIAEIFSIPKDGIKDMEIKNHNDELLMKVDIKKVNNSNPEEIVVVFKNFKNINQDVNGSLSTLTELTTKNIGATKDNPINKALHIGNASKEITIKQKDTLKPEEGKFDPVDIDILWKKASSQHLAYQGATSNIEVNPIGSMDLYGSTTHKDRKPKSYKNFIVEDKIPEKGDIKEETMQIYAAIPTLSKAEKDYNDEWHKYKVNKDGFYAKRDGTSRVSLLKKEGGHSDNAKYLTRLKQKTGESYDAFKDRIKDTQLNWGIYEDTDGSQTFLCNFGNIGDSNDNNGILYEHYGLGRQYAQSHPEIFGSNGATGGNIVSYYIEFDAYFPDVEGAKKVTNVATVYRDNAKIGDRSGEFDINNGYGIGEFKANEDLAVVVQDEADSTPIQ</sequence>
<feature type="chain" id="PRO_5002845061" evidence="1">
    <location>
        <begin position="26"/>
        <end position="470"/>
    </location>
</feature>
<proteinExistence type="predicted"/>
<protein>
    <submittedName>
        <fullName evidence="2">Uncharacterized protein</fullName>
    </submittedName>
</protein>
<dbReference type="Proteomes" id="UP000003178">
    <property type="component" value="Unassembled WGS sequence"/>
</dbReference>
<dbReference type="HOGENOM" id="CLU_581010_0_0_9"/>
<dbReference type="EMBL" id="ABWP01000068">
    <property type="protein sequence ID" value="EEA84620.1"/>
    <property type="molecule type" value="Genomic_DNA"/>
</dbReference>